<keyword evidence="3" id="KW-1185">Reference proteome</keyword>
<feature type="transmembrane region" description="Helical" evidence="1">
    <location>
        <begin position="192"/>
        <end position="209"/>
    </location>
</feature>
<feature type="transmembrane region" description="Helical" evidence="1">
    <location>
        <begin position="364"/>
        <end position="381"/>
    </location>
</feature>
<proteinExistence type="predicted"/>
<feature type="transmembrane region" description="Helical" evidence="1">
    <location>
        <begin position="330"/>
        <end position="352"/>
    </location>
</feature>
<dbReference type="Proteomes" id="UP000464214">
    <property type="component" value="Chromosome"/>
</dbReference>
<keyword evidence="1" id="KW-0812">Transmembrane</keyword>
<feature type="transmembrane region" description="Helical" evidence="1">
    <location>
        <begin position="215"/>
        <end position="237"/>
    </location>
</feature>
<organism evidence="2 3">
    <name type="scientific">Nibribacter ruber</name>
    <dbReference type="NCBI Taxonomy" id="2698458"/>
    <lineage>
        <taxon>Bacteria</taxon>
        <taxon>Pseudomonadati</taxon>
        <taxon>Bacteroidota</taxon>
        <taxon>Cytophagia</taxon>
        <taxon>Cytophagales</taxon>
        <taxon>Hymenobacteraceae</taxon>
        <taxon>Nibribacter</taxon>
    </lineage>
</organism>
<reference evidence="2 3" key="1">
    <citation type="submission" date="2020-01" db="EMBL/GenBank/DDBJ databases">
        <authorList>
            <person name="Kim M."/>
        </authorList>
    </citation>
    <scope>NUCLEOTIDE SEQUENCE [LARGE SCALE GENOMIC DNA]</scope>
    <source>
        <strain evidence="2 3">BT10</strain>
    </source>
</reference>
<evidence type="ECO:0000313" key="2">
    <source>
        <dbReference type="EMBL" id="QHL89038.1"/>
    </source>
</evidence>
<dbReference type="AlphaFoldDB" id="A0A6P1P3Y3"/>
<feature type="transmembrane region" description="Helical" evidence="1">
    <location>
        <begin position="296"/>
        <end position="318"/>
    </location>
</feature>
<protein>
    <submittedName>
        <fullName evidence="2">Uncharacterized protein</fullName>
    </submittedName>
</protein>
<dbReference type="RefSeq" id="WP_160694005.1">
    <property type="nucleotide sequence ID" value="NZ_CP047897.1"/>
</dbReference>
<feature type="transmembrane region" description="Helical" evidence="1">
    <location>
        <begin position="165"/>
        <end position="185"/>
    </location>
</feature>
<accession>A0A6P1P3Y3</accession>
<feature type="transmembrane region" description="Helical" evidence="1">
    <location>
        <begin position="37"/>
        <end position="57"/>
    </location>
</feature>
<feature type="transmembrane region" description="Helical" evidence="1">
    <location>
        <begin position="134"/>
        <end position="159"/>
    </location>
</feature>
<dbReference type="EMBL" id="CP047897">
    <property type="protein sequence ID" value="QHL89038.1"/>
    <property type="molecule type" value="Genomic_DNA"/>
</dbReference>
<gene>
    <name evidence="2" type="ORF">GU926_17035</name>
</gene>
<evidence type="ECO:0000313" key="3">
    <source>
        <dbReference type="Proteomes" id="UP000464214"/>
    </source>
</evidence>
<sequence>MIKTVFVTVLILVLPLLFLYWKNLLQYNRVEKGVSSLAFILSSVGLFLLVFFLQVNFSLEVLQNPVPYIAHLHPFQGEVYIYSTILSLLHYESVETVSLESVLHGFTGVSMYHFLEFWLGSLFKLVFNAKSDIVLFFFVYPVFKAFTLLTFGAVLAGVVKDRVGYVLVGILLFCFAVFGFLWITAPIGKIHLRDMIMLPILVLVFKALYDREYEVALFLLCTATVEYILFLPALLLTTAMFWTRLERKSMWVLLGFLVGYVLFYILFQERVENKYFHTDYMSVLYSFISLEKLKELYRVLLMAFLTYPIRIVLAFYILHSFETLRARKVAFDAAVWMVLFFVGYHIASALMGDLSLDAWQLKQVAVNLSLVAFLFVLYHLLAKRQYAFCIILILFLSDYKFPFEKISFEEEYSIELESKLASISGSKPVKGFFIDENLGLPEKWALFYYPTHAVKYARANDYRFYLFNYDIAYLKESIDNYPPAEKNILNNIIYPLFPTEVEVLQNARQNDVSVIWVSKKSKYLKAFVEKKPLYDLGDYLVYHIK</sequence>
<keyword evidence="1" id="KW-1133">Transmembrane helix</keyword>
<feature type="transmembrane region" description="Helical" evidence="1">
    <location>
        <begin position="249"/>
        <end position="267"/>
    </location>
</feature>
<feature type="transmembrane region" description="Helical" evidence="1">
    <location>
        <begin position="6"/>
        <end position="25"/>
    </location>
</feature>
<dbReference type="KEGG" id="nib:GU926_17035"/>
<keyword evidence="1" id="KW-0472">Membrane</keyword>
<evidence type="ECO:0000256" key="1">
    <source>
        <dbReference type="SAM" id="Phobius"/>
    </source>
</evidence>
<name>A0A6P1P3Y3_9BACT</name>